<evidence type="ECO:0000313" key="2">
    <source>
        <dbReference type="Proteomes" id="UP000494163"/>
    </source>
</evidence>
<gene>
    <name evidence="1" type="ORF">Dbus_chr2Lg1578</name>
</gene>
<evidence type="ECO:0000313" key="1">
    <source>
        <dbReference type="EMBL" id="ALC39493.1"/>
    </source>
</evidence>
<reference evidence="1 2" key="1">
    <citation type="submission" date="2015-08" db="EMBL/GenBank/DDBJ databases">
        <title>Ancestral chromatin configuration constrains chromatin evolution on differentiating sex chromosomes in Drosophila.</title>
        <authorList>
            <person name="Zhou Q."/>
            <person name="Bachtrog D."/>
        </authorList>
    </citation>
    <scope>NUCLEOTIDE SEQUENCE [LARGE SCALE GENOMIC DNA]</scope>
    <source>
        <tissue evidence="1">Whole larvae</tissue>
    </source>
</reference>
<protein>
    <submittedName>
        <fullName evidence="1">Maker485</fullName>
    </submittedName>
</protein>
<organism evidence="1 2">
    <name type="scientific">Drosophila busckii</name>
    <name type="common">Fruit fly</name>
    <dbReference type="NCBI Taxonomy" id="30019"/>
    <lineage>
        <taxon>Eukaryota</taxon>
        <taxon>Metazoa</taxon>
        <taxon>Ecdysozoa</taxon>
        <taxon>Arthropoda</taxon>
        <taxon>Hexapoda</taxon>
        <taxon>Insecta</taxon>
        <taxon>Pterygota</taxon>
        <taxon>Neoptera</taxon>
        <taxon>Endopterygota</taxon>
        <taxon>Diptera</taxon>
        <taxon>Brachycera</taxon>
        <taxon>Muscomorpha</taxon>
        <taxon>Ephydroidea</taxon>
        <taxon>Drosophilidae</taxon>
        <taxon>Drosophila</taxon>
    </lineage>
</organism>
<dbReference type="SMR" id="A0A0M3QTT9"/>
<accession>A0A0M3QTT9</accession>
<keyword evidence="2" id="KW-1185">Reference proteome</keyword>
<name>A0A0M3QTT9_DROBS</name>
<dbReference type="EMBL" id="CP012523">
    <property type="protein sequence ID" value="ALC39493.1"/>
    <property type="molecule type" value="Genomic_DNA"/>
</dbReference>
<sequence>MSRKHVTTDPNHHQDHQAVNEAQRLINPFISTADTPHPDKEIQQQLQYQEQQLNSKNSIIEKQKLKILQLQIEKKDLLELLRIKHDRLNKYCEEHIADQVECCQLHLKKYTLDVIQLDRNTDSGSGITKQKENSRINMTQKFETEMENYYK</sequence>
<proteinExistence type="predicted"/>
<dbReference type="AlphaFoldDB" id="A0A0M3QTT9"/>
<dbReference type="Proteomes" id="UP000494163">
    <property type="component" value="Chromosome 2L"/>
</dbReference>